<accession>A0A9P5TH47</accession>
<keyword evidence="3" id="KW-1185">Reference proteome</keyword>
<keyword evidence="1" id="KW-0732">Signal</keyword>
<name>A0A9P5TH47_GYMJU</name>
<protein>
    <submittedName>
        <fullName evidence="2">Uncharacterized protein</fullName>
    </submittedName>
</protein>
<dbReference type="OrthoDB" id="3025387at2759"/>
<evidence type="ECO:0000256" key="1">
    <source>
        <dbReference type="SAM" id="SignalP"/>
    </source>
</evidence>
<organism evidence="2 3">
    <name type="scientific">Gymnopilus junonius</name>
    <name type="common">Spectacular rustgill mushroom</name>
    <name type="synonym">Gymnopilus spectabilis subsp. junonius</name>
    <dbReference type="NCBI Taxonomy" id="109634"/>
    <lineage>
        <taxon>Eukaryota</taxon>
        <taxon>Fungi</taxon>
        <taxon>Dikarya</taxon>
        <taxon>Basidiomycota</taxon>
        <taxon>Agaricomycotina</taxon>
        <taxon>Agaricomycetes</taxon>
        <taxon>Agaricomycetidae</taxon>
        <taxon>Agaricales</taxon>
        <taxon>Agaricineae</taxon>
        <taxon>Hymenogastraceae</taxon>
        <taxon>Gymnopilus</taxon>
    </lineage>
</organism>
<dbReference type="Proteomes" id="UP000724874">
    <property type="component" value="Unassembled WGS sequence"/>
</dbReference>
<reference evidence="2" key="1">
    <citation type="submission" date="2020-11" db="EMBL/GenBank/DDBJ databases">
        <authorList>
            <consortium name="DOE Joint Genome Institute"/>
            <person name="Ahrendt S."/>
            <person name="Riley R."/>
            <person name="Andreopoulos W."/>
            <person name="LaButti K."/>
            <person name="Pangilinan J."/>
            <person name="Ruiz-duenas F.J."/>
            <person name="Barrasa J.M."/>
            <person name="Sanchez-Garcia M."/>
            <person name="Camarero S."/>
            <person name="Miyauchi S."/>
            <person name="Serrano A."/>
            <person name="Linde D."/>
            <person name="Babiker R."/>
            <person name="Drula E."/>
            <person name="Ayuso-Fernandez I."/>
            <person name="Pacheco R."/>
            <person name="Padilla G."/>
            <person name="Ferreira P."/>
            <person name="Barriuso J."/>
            <person name="Kellner H."/>
            <person name="Castanera R."/>
            <person name="Alfaro M."/>
            <person name="Ramirez L."/>
            <person name="Pisabarro A.G."/>
            <person name="Kuo A."/>
            <person name="Tritt A."/>
            <person name="Lipzen A."/>
            <person name="He G."/>
            <person name="Yan M."/>
            <person name="Ng V."/>
            <person name="Cullen D."/>
            <person name="Martin F."/>
            <person name="Rosso M.-N."/>
            <person name="Henrissat B."/>
            <person name="Hibbett D."/>
            <person name="Martinez A.T."/>
            <person name="Grigoriev I.V."/>
        </authorList>
    </citation>
    <scope>NUCLEOTIDE SEQUENCE</scope>
    <source>
        <strain evidence="2">AH 44721</strain>
    </source>
</reference>
<dbReference type="AlphaFoldDB" id="A0A9P5TH47"/>
<feature type="signal peptide" evidence="1">
    <location>
        <begin position="1"/>
        <end position="22"/>
    </location>
</feature>
<gene>
    <name evidence="2" type="ORF">CPB84DRAFT_1792725</name>
</gene>
<sequence length="75" mass="8232">MQFKFFKFALIATSLQALSASAETPKVLTAERIYNTLVDYSPYMIQKTTTIIWTQTQSSTASQAPVTPTPSKVAA</sequence>
<feature type="chain" id="PRO_5040491591" evidence="1">
    <location>
        <begin position="23"/>
        <end position="75"/>
    </location>
</feature>
<proteinExistence type="predicted"/>
<evidence type="ECO:0000313" key="2">
    <source>
        <dbReference type="EMBL" id="KAF8880223.1"/>
    </source>
</evidence>
<comment type="caution">
    <text evidence="2">The sequence shown here is derived from an EMBL/GenBank/DDBJ whole genome shotgun (WGS) entry which is preliminary data.</text>
</comment>
<evidence type="ECO:0000313" key="3">
    <source>
        <dbReference type="Proteomes" id="UP000724874"/>
    </source>
</evidence>
<dbReference type="EMBL" id="JADNYJ010000142">
    <property type="protein sequence ID" value="KAF8880223.1"/>
    <property type="molecule type" value="Genomic_DNA"/>
</dbReference>